<reference evidence="1 2" key="1">
    <citation type="submission" date="2019-09" db="EMBL/GenBank/DDBJ databases">
        <title>Isolation and complete genome sequencing of Methylocystis species.</title>
        <authorList>
            <person name="Rumah B.L."/>
            <person name="Stead C.E."/>
            <person name="Stevens B.C."/>
            <person name="Minton N.P."/>
            <person name="Grosse-Honebrink A."/>
            <person name="Zhang Y."/>
        </authorList>
    </citation>
    <scope>NUCLEOTIDE SEQUENCE [LARGE SCALE GENOMIC DNA]</scope>
    <source>
        <strain evidence="1 2">BRCS2</strain>
    </source>
</reference>
<dbReference type="Pfam" id="PF05521">
    <property type="entry name" value="Phage_HCP"/>
    <property type="match status" value="1"/>
</dbReference>
<organism evidence="1 2">
    <name type="scientific">Methylocystis parvus</name>
    <dbReference type="NCBI Taxonomy" id="134"/>
    <lineage>
        <taxon>Bacteria</taxon>
        <taxon>Pseudomonadati</taxon>
        <taxon>Pseudomonadota</taxon>
        <taxon>Alphaproteobacteria</taxon>
        <taxon>Hyphomicrobiales</taxon>
        <taxon>Methylocystaceae</taxon>
        <taxon>Methylocystis</taxon>
    </lineage>
</organism>
<accession>A0A6B8M214</accession>
<protein>
    <submittedName>
        <fullName evidence="1">Phage head closure protein</fullName>
    </submittedName>
</protein>
<dbReference type="InterPro" id="IPR038666">
    <property type="entry name" value="SSP1_head-tail_sf"/>
</dbReference>
<evidence type="ECO:0000313" key="2">
    <source>
        <dbReference type="Proteomes" id="UP000422569"/>
    </source>
</evidence>
<dbReference type="Proteomes" id="UP000422569">
    <property type="component" value="Chromosome"/>
</dbReference>
<keyword evidence="2" id="KW-1185">Reference proteome</keyword>
<dbReference type="KEGG" id="mpar:F7D14_01685"/>
<proteinExistence type="predicted"/>
<gene>
    <name evidence="1" type="ORF">F7D14_01685</name>
</gene>
<dbReference type="InterPro" id="IPR008767">
    <property type="entry name" value="Phage_SPP1_head-tail_adaptor"/>
</dbReference>
<sequence length="109" mass="12554">MSPRPTIGDLRQRVTIEAPVDAPDDIGGFVRTYATLAQVWALVERRGAGEQFIEQRLEQSARFAVTIRWRVDVTSQMRIIFRGRKLSIESVEDLDGRRRFLLCMCEEIS</sequence>
<dbReference type="AlphaFoldDB" id="A0A6B8M214"/>
<dbReference type="Gene3D" id="2.40.10.270">
    <property type="entry name" value="Bacteriophage SPP1 head-tail adaptor protein"/>
    <property type="match status" value="1"/>
</dbReference>
<name>A0A6B8M214_9HYPH</name>
<evidence type="ECO:0000313" key="1">
    <source>
        <dbReference type="EMBL" id="QGM96322.1"/>
    </source>
</evidence>
<dbReference type="RefSeq" id="WP_016918772.1">
    <property type="nucleotide sequence ID" value="NZ_CP044331.1"/>
</dbReference>
<dbReference type="EMBL" id="CP044331">
    <property type="protein sequence ID" value="QGM96322.1"/>
    <property type="molecule type" value="Genomic_DNA"/>
</dbReference>
<dbReference type="NCBIfam" id="TIGR01563">
    <property type="entry name" value="gp16_SPP1"/>
    <property type="match status" value="1"/>
</dbReference>